<organism evidence="2 3">
    <name type="scientific">Gloeobacter morelensis MG652769</name>
    <dbReference type="NCBI Taxonomy" id="2781736"/>
    <lineage>
        <taxon>Bacteria</taxon>
        <taxon>Bacillati</taxon>
        <taxon>Cyanobacteriota</taxon>
        <taxon>Cyanophyceae</taxon>
        <taxon>Gloeobacterales</taxon>
        <taxon>Gloeobacteraceae</taxon>
        <taxon>Gloeobacter</taxon>
        <taxon>Gloeobacter morelensis</taxon>
    </lineage>
</organism>
<feature type="domain" description="Transposase IS4-like" evidence="1">
    <location>
        <begin position="100"/>
        <end position="295"/>
    </location>
</feature>
<dbReference type="NCBIfam" id="NF033591">
    <property type="entry name" value="transpos_IS4_2"/>
    <property type="match status" value="1"/>
</dbReference>
<dbReference type="Pfam" id="PF01609">
    <property type="entry name" value="DDE_Tnp_1"/>
    <property type="match status" value="1"/>
</dbReference>
<dbReference type="InterPro" id="IPR012337">
    <property type="entry name" value="RNaseH-like_sf"/>
</dbReference>
<reference evidence="2 3" key="1">
    <citation type="journal article" date="2021" name="Genome Biol. Evol.">
        <title>Complete Genome Sequencing of a Novel Gloeobacter Species from a Waterfall Cave in Mexico.</title>
        <authorList>
            <person name="Saw J.H."/>
            <person name="Cardona T."/>
            <person name="Montejano G."/>
        </authorList>
    </citation>
    <scope>NUCLEOTIDE SEQUENCE [LARGE SCALE GENOMIC DNA]</scope>
    <source>
        <strain evidence="2">MG652769</strain>
    </source>
</reference>
<proteinExistence type="predicted"/>
<protein>
    <submittedName>
        <fullName evidence="2">IS4 family transposase</fullName>
    </submittedName>
</protein>
<keyword evidence="3" id="KW-1185">Reference proteome</keyword>
<dbReference type="InterPro" id="IPR047768">
    <property type="entry name" value="Tn5p-like"/>
</dbReference>
<dbReference type="PANTHER" id="PTHR37319:SF1">
    <property type="entry name" value="TRANSPOSASE TN5 DIMERISATION DOMAIN-CONTAINING PROTEIN"/>
    <property type="match status" value="1"/>
</dbReference>
<accession>A0ABY3PIV1</accession>
<dbReference type="InterPro" id="IPR002559">
    <property type="entry name" value="Transposase_11"/>
</dbReference>
<dbReference type="Gene3D" id="3.90.350.10">
    <property type="entry name" value="Transposase Inhibitor Protein From Tn5, Chain A, domain 1"/>
    <property type="match status" value="1"/>
</dbReference>
<dbReference type="PANTHER" id="PTHR37319">
    <property type="entry name" value="TRANSPOSASE"/>
    <property type="match status" value="1"/>
</dbReference>
<dbReference type="EMBL" id="CP063845">
    <property type="protein sequence ID" value="UFP93592.1"/>
    <property type="molecule type" value="Genomic_DNA"/>
</dbReference>
<dbReference type="SUPFAM" id="SSF53098">
    <property type="entry name" value="Ribonuclease H-like"/>
    <property type="match status" value="1"/>
</dbReference>
<sequence>MMPAFYQTFFAHLLTARQSLFLHLLVATLQTHKQLALGKLSQALPLPITADSRKRALQRFLTLDKLNIFEAWFPLVLYLVLTHFSKTTTLKLAIDRTDWWHYNVLTVALVWHRHALPLNWTLLDHPGNSNLEDQQLLLSPVLSLLSAYRVVVLGDREFCSVKLANWLRSRKAGFCLRLKISEYIRQQGADFRSLKSLELQPGMSMFLGGVRVTKNRKNKGFEPFNIACIWKRKIRNMQPGEGWYILTDRPKLHEALELYADRWGIEVWHKDVKSCGYHLEEVRVSQERMMRVLLLASIAWSAAMLNGLQLERIGVDKYTGRVQEKQRRLRRHSPFRVGQYAWHWAQAVLGLGDWLDNLIDTCRNKARDCRRGLRAARLMLSVT</sequence>
<evidence type="ECO:0000313" key="2">
    <source>
        <dbReference type="EMBL" id="UFP93592.1"/>
    </source>
</evidence>
<dbReference type="Proteomes" id="UP001054846">
    <property type="component" value="Chromosome"/>
</dbReference>
<gene>
    <name evidence="2" type="ORF">ISF26_17640</name>
</gene>
<dbReference type="RefSeq" id="WP_230840644.1">
    <property type="nucleotide sequence ID" value="NZ_CP063845.1"/>
</dbReference>
<name>A0ABY3PIV1_9CYAN</name>
<evidence type="ECO:0000259" key="1">
    <source>
        <dbReference type="Pfam" id="PF01609"/>
    </source>
</evidence>
<dbReference type="InterPro" id="IPR047658">
    <property type="entry name" value="IS4-like_transpos"/>
</dbReference>
<evidence type="ECO:0000313" key="3">
    <source>
        <dbReference type="Proteomes" id="UP001054846"/>
    </source>
</evidence>